<dbReference type="SUPFAM" id="SSF54909">
    <property type="entry name" value="Dimeric alpha+beta barrel"/>
    <property type="match status" value="1"/>
</dbReference>
<evidence type="ECO:0000313" key="1">
    <source>
        <dbReference type="EMBL" id="KWT68945.1"/>
    </source>
</evidence>
<dbReference type="EMBL" id="LMTR01000052">
    <property type="protein sequence ID" value="KWT68945.1"/>
    <property type="molecule type" value="Genomic_DNA"/>
</dbReference>
<dbReference type="InterPro" id="IPR009874">
    <property type="entry name" value="DUF1428"/>
</dbReference>
<keyword evidence="2" id="KW-1185">Reference proteome</keyword>
<dbReference type="PATRIC" id="fig|121290.4.peg.859"/>
<comment type="caution">
    <text evidence="1">The sequence shown here is derived from an EMBL/GenBank/DDBJ whole genome shotgun (WGS) entry which is preliminary data.</text>
</comment>
<dbReference type="STRING" id="121290.APY04_1767"/>
<evidence type="ECO:0000313" key="2">
    <source>
        <dbReference type="Proteomes" id="UP000059074"/>
    </source>
</evidence>
<dbReference type="RefSeq" id="WP_068461687.1">
    <property type="nucleotide sequence ID" value="NZ_LMTR01000052.1"/>
</dbReference>
<gene>
    <name evidence="1" type="ORF">APY04_1767</name>
</gene>
<accession>A0A109BI55</accession>
<dbReference type="Gene3D" id="3.30.70.100">
    <property type="match status" value="1"/>
</dbReference>
<reference evidence="1 2" key="1">
    <citation type="submission" date="2015-10" db="EMBL/GenBank/DDBJ databases">
        <title>Transcriptomic analysis of a linuron degrading triple-species bacterial consortium.</title>
        <authorList>
            <person name="Albers P."/>
        </authorList>
    </citation>
    <scope>NUCLEOTIDE SEQUENCE [LARGE SCALE GENOMIC DNA]</scope>
    <source>
        <strain evidence="1 2">WDL6</strain>
    </source>
</reference>
<dbReference type="Pfam" id="PF07237">
    <property type="entry name" value="DUF1428"/>
    <property type="match status" value="1"/>
</dbReference>
<name>A0A109BI55_HYPSL</name>
<dbReference type="Proteomes" id="UP000059074">
    <property type="component" value="Unassembled WGS sequence"/>
</dbReference>
<dbReference type="AlphaFoldDB" id="A0A109BI55"/>
<organism evidence="1 2">
    <name type="scientific">Hyphomicrobium sulfonivorans</name>
    <dbReference type="NCBI Taxonomy" id="121290"/>
    <lineage>
        <taxon>Bacteria</taxon>
        <taxon>Pseudomonadati</taxon>
        <taxon>Pseudomonadota</taxon>
        <taxon>Alphaproteobacteria</taxon>
        <taxon>Hyphomicrobiales</taxon>
        <taxon>Hyphomicrobiaceae</taxon>
        <taxon>Hyphomicrobium</taxon>
    </lineage>
</organism>
<dbReference type="OrthoDB" id="9792392at2"/>
<dbReference type="InterPro" id="IPR011008">
    <property type="entry name" value="Dimeric_a/b-barrel"/>
</dbReference>
<protein>
    <submittedName>
        <fullName evidence="1">RNA signal recognition particle 4.5S RNA</fullName>
    </submittedName>
</protein>
<dbReference type="PIRSF" id="PIRSF007028">
    <property type="entry name" value="UCP007028"/>
    <property type="match status" value="1"/>
</dbReference>
<proteinExistence type="predicted"/>
<sequence>MSYVDGFVLAVPEKNLAEYRKIARKAGKISLEHGALEFRECVADDVKSGKQTSFPQSVKLKPGEVVVFSYIVYKNRAQRDRVNAKVMADPRLKTMMEGKDMPFDGKRMIYGGFKTLVALA</sequence>